<accession>A0A1Y4V3G0</accession>
<name>A0A1Y4V3G0_9BACE</name>
<comment type="caution">
    <text evidence="1">The sequence shown here is derived from an EMBL/GenBank/DDBJ whole genome shotgun (WGS) entry which is preliminary data.</text>
</comment>
<proteinExistence type="predicted"/>
<sequence length="66" mass="7591">MGSDLKRRRKIVYKREVRCVVKTKGERLGWEPLDNEKEVPLRTIVGEGNIVSTSCCFISISRKVIL</sequence>
<dbReference type="EMBL" id="NFLW01000036">
    <property type="protein sequence ID" value="OUQ64609.1"/>
    <property type="molecule type" value="Genomic_DNA"/>
</dbReference>
<protein>
    <submittedName>
        <fullName evidence="1">Uncharacterized protein</fullName>
    </submittedName>
</protein>
<dbReference type="AlphaFoldDB" id="A0A1Y4V3G0"/>
<gene>
    <name evidence="1" type="ORF">B5E52_16880</name>
</gene>
<evidence type="ECO:0000313" key="2">
    <source>
        <dbReference type="Proteomes" id="UP000196036"/>
    </source>
</evidence>
<organism evidence="1 2">
    <name type="scientific">Bacteroides xylanisolvens</name>
    <dbReference type="NCBI Taxonomy" id="371601"/>
    <lineage>
        <taxon>Bacteria</taxon>
        <taxon>Pseudomonadati</taxon>
        <taxon>Bacteroidota</taxon>
        <taxon>Bacteroidia</taxon>
        <taxon>Bacteroidales</taxon>
        <taxon>Bacteroidaceae</taxon>
        <taxon>Bacteroides</taxon>
    </lineage>
</organism>
<reference evidence="2" key="1">
    <citation type="submission" date="2017-04" db="EMBL/GenBank/DDBJ databases">
        <title>Function of individual gut microbiota members based on whole genome sequencing of pure cultures obtained from chicken caecum.</title>
        <authorList>
            <person name="Medvecky M."/>
            <person name="Cejkova D."/>
            <person name="Polansky O."/>
            <person name="Karasova D."/>
            <person name="Kubasova T."/>
            <person name="Cizek A."/>
            <person name="Rychlik I."/>
        </authorList>
    </citation>
    <scope>NUCLEOTIDE SEQUENCE [LARGE SCALE GENOMIC DNA]</scope>
    <source>
        <strain evidence="2">An109</strain>
    </source>
</reference>
<dbReference type="Proteomes" id="UP000196036">
    <property type="component" value="Unassembled WGS sequence"/>
</dbReference>
<evidence type="ECO:0000313" key="1">
    <source>
        <dbReference type="EMBL" id="OUQ64609.1"/>
    </source>
</evidence>